<dbReference type="OrthoDB" id="48161at2759"/>
<evidence type="ECO:0000256" key="1">
    <source>
        <dbReference type="SAM" id="MobiDB-lite"/>
    </source>
</evidence>
<dbReference type="AlphaFoldDB" id="A0A1E7EYI0"/>
<feature type="compositionally biased region" description="Acidic residues" evidence="1">
    <location>
        <begin position="49"/>
        <end position="74"/>
    </location>
</feature>
<dbReference type="InParanoid" id="A0A1E7EYI0"/>
<proteinExistence type="predicted"/>
<dbReference type="Proteomes" id="UP000095751">
    <property type="component" value="Unassembled WGS sequence"/>
</dbReference>
<protein>
    <submittedName>
        <fullName evidence="2">Uncharacterized protein</fullName>
    </submittedName>
</protein>
<feature type="region of interest" description="Disordered" evidence="1">
    <location>
        <begin position="1"/>
        <end position="125"/>
    </location>
</feature>
<feature type="compositionally biased region" description="Low complexity" evidence="1">
    <location>
        <begin position="93"/>
        <end position="106"/>
    </location>
</feature>
<accession>A0A1E7EYI0</accession>
<feature type="compositionally biased region" description="Acidic residues" evidence="1">
    <location>
        <begin position="107"/>
        <end position="123"/>
    </location>
</feature>
<gene>
    <name evidence="2" type="ORF">FRACYDRAFT_246802</name>
</gene>
<evidence type="ECO:0000313" key="3">
    <source>
        <dbReference type="Proteomes" id="UP000095751"/>
    </source>
</evidence>
<organism evidence="2 3">
    <name type="scientific">Fragilariopsis cylindrus CCMP1102</name>
    <dbReference type="NCBI Taxonomy" id="635003"/>
    <lineage>
        <taxon>Eukaryota</taxon>
        <taxon>Sar</taxon>
        <taxon>Stramenopiles</taxon>
        <taxon>Ochrophyta</taxon>
        <taxon>Bacillariophyta</taxon>
        <taxon>Bacillariophyceae</taxon>
        <taxon>Bacillariophycidae</taxon>
        <taxon>Bacillariales</taxon>
        <taxon>Bacillariaceae</taxon>
        <taxon>Fragilariopsis</taxon>
    </lineage>
</organism>
<name>A0A1E7EYI0_9STRA</name>
<sequence length="629" mass="71240">MTTINKGGGSGSSLSDHLSSRPTEESLLLHVHNNDHSNSESDGSSNDNSSEDGNDNDSQDDNREGEDGEDEVNDSNDNSNNNSRSEDNDEGNSNDNDNSNSNSNSNDQEDENDDEDEEDEDDDDAKRTTYWMDYKSIVKDKADYYSGSWYMPIKKFKNNLNAKNMNTLEDASGTAVFHDNRKDVRMPYDWFDFSVEHMSKWYKDLDITSPDQNDVAINILNNNLLRYIQDTPKKMIKATTTTVAMSMSMSMSMSTTTNKNTTVTRRTKTRTRNRRMKEQTTNTTAVSLLHPTIAIIPFAPDIRYDSPLSISRSKNLTTLMLGATISSLIRLGFGRIIIVGIEDDDDILVKDCVNLIKKQFTENKNMQLGYVQVTDQKTYQTAVMNVNRPKAAIRGLQLALTGKLNNTADIDRWLGTKYDHNYWKYIYFTEPDLVLQTRINGVTSTIPSLYEELNRGHSLMPFRLQPIPHESDLVGTTRQSHNYLSSAGKFRTVVELSGNPDDDDDERGNGGDMCCDGGTDRPVWDNKDDPVVECYSFWYGCGFLNEVKNYDEEIKHRRIVDFAPLMRITSGTNIVTIPGSEHARKCHPVKRRKRKGTDEIGDSIDFCQPPSSPSKRSYAVSEKKKKKRI</sequence>
<reference evidence="2 3" key="1">
    <citation type="submission" date="2016-09" db="EMBL/GenBank/DDBJ databases">
        <title>Extensive genetic diversity and differential bi-allelic expression allows diatom success in the polar Southern Ocean.</title>
        <authorList>
            <consortium name="DOE Joint Genome Institute"/>
            <person name="Mock T."/>
            <person name="Otillar R.P."/>
            <person name="Strauss J."/>
            <person name="Dupont C."/>
            <person name="Frickenhaus S."/>
            <person name="Maumus F."/>
            <person name="Mcmullan M."/>
            <person name="Sanges R."/>
            <person name="Schmutz J."/>
            <person name="Toseland A."/>
            <person name="Valas R."/>
            <person name="Veluchamy A."/>
            <person name="Ward B.J."/>
            <person name="Allen A."/>
            <person name="Barry K."/>
            <person name="Falciatore A."/>
            <person name="Ferrante M."/>
            <person name="Fortunato A.E."/>
            <person name="Gloeckner G."/>
            <person name="Gruber A."/>
            <person name="Hipkin R."/>
            <person name="Janech M."/>
            <person name="Kroth P."/>
            <person name="Leese F."/>
            <person name="Lindquist E."/>
            <person name="Lyon B.R."/>
            <person name="Martin J."/>
            <person name="Mayer C."/>
            <person name="Parker M."/>
            <person name="Quesneville H."/>
            <person name="Raymond J."/>
            <person name="Uhlig C."/>
            <person name="Valentin K.U."/>
            <person name="Worden A.Z."/>
            <person name="Armbrust E.V."/>
            <person name="Bowler C."/>
            <person name="Green B."/>
            <person name="Moulton V."/>
            <person name="Van Oosterhout C."/>
            <person name="Grigoriev I."/>
        </authorList>
    </citation>
    <scope>NUCLEOTIDE SEQUENCE [LARGE SCALE GENOMIC DNA]</scope>
    <source>
        <strain evidence="2 3">CCMP1102</strain>
    </source>
</reference>
<evidence type="ECO:0000313" key="2">
    <source>
        <dbReference type="EMBL" id="OEU10927.1"/>
    </source>
</evidence>
<dbReference type="KEGG" id="fcy:FRACYDRAFT_246802"/>
<feature type="region of interest" description="Disordered" evidence="1">
    <location>
        <begin position="585"/>
        <end position="629"/>
    </location>
</feature>
<feature type="compositionally biased region" description="Gly residues" evidence="1">
    <location>
        <begin position="1"/>
        <end position="11"/>
    </location>
</feature>
<dbReference type="EMBL" id="KV784370">
    <property type="protein sequence ID" value="OEU10927.1"/>
    <property type="molecule type" value="Genomic_DNA"/>
</dbReference>
<feature type="compositionally biased region" description="Basic residues" evidence="1">
    <location>
        <begin position="585"/>
        <end position="595"/>
    </location>
</feature>
<keyword evidence="3" id="KW-1185">Reference proteome</keyword>